<name>A0A075K564_9GAMM</name>
<keyword evidence="4" id="KW-1185">Reference proteome</keyword>
<protein>
    <recommendedName>
        <fullName evidence="5">DUF262 domain-containing protein</fullName>
    </recommendedName>
</protein>
<dbReference type="InterPro" id="IPR004919">
    <property type="entry name" value="GmrSD_N"/>
</dbReference>
<dbReference type="HOGENOM" id="CLU_011736_2_2_6"/>
<feature type="domain" description="GmrSD restriction endonucleases N-terminal" evidence="1">
    <location>
        <begin position="8"/>
        <end position="256"/>
    </location>
</feature>
<evidence type="ECO:0000313" key="4">
    <source>
        <dbReference type="Proteomes" id="UP000027987"/>
    </source>
</evidence>
<reference evidence="3 4" key="1">
    <citation type="submission" date="2014-07" db="EMBL/GenBank/DDBJ databases">
        <title>Complete Genome Sequence of Dyella japonica Strain A8 Isolated from Malaysian Tropical Soil.</title>
        <authorList>
            <person name="Hui R.K.H."/>
            <person name="Chen J.-W."/>
            <person name="Chan K.-G."/>
            <person name="Leung F.C.C."/>
        </authorList>
    </citation>
    <scope>NUCLEOTIDE SEQUENCE [LARGE SCALE GENOMIC DNA]</scope>
    <source>
        <strain evidence="3 4">A8</strain>
    </source>
</reference>
<dbReference type="STRING" id="1217721.HY57_08550"/>
<gene>
    <name evidence="3" type="ORF">HY57_08550</name>
</gene>
<dbReference type="Pfam" id="PF07510">
    <property type="entry name" value="GmrSD_C"/>
    <property type="match status" value="1"/>
</dbReference>
<accession>A0A075K564</accession>
<dbReference type="KEGG" id="dja:HY57_08550"/>
<dbReference type="OrthoDB" id="9798761at2"/>
<sequence length="633" mass="72727">MEANARNLEKIFESAVQYQCPLFQRPYVWTEEKGWQELWEDIEDLLYKQLTRGSVHPHFMGAAVLEQLSTSTGTIETRQVIDGQQRFTTLQVVMIAARDLATHLGSDRYRDSFGDLVSNRPNRIDKEEQLYKLWPTNADRPAYSAVHGCGSIAELDKRVAHDPILAGSNIVGAYRYFSQQLSEWINSEFLDDDGHPLHRQPDTTDRMEGLWHVLRSSLQLVVIDLNRGDEAQVIFETMNALGEPLLPGDLIKNYLFRLAMAEKADVDKLYPQYWAAFDAKDWREEVKQGRITRPLIDVFLNYYLALMTQDDVKSTHLFSAFKAFAKDDQRRSYSLIDNPKTAAEHMATLARYGKIFRTFYQPTSHPRLITFLDRLEAVDTTTVYPFLLLAYDALMPTKQDEFDKILVIIESFLIRRMVCKMTTKNYNRLFIDLIKYVAKSGVITAKTVSVWLARSNADSQRFPGDEELAKVVITRPLYNDLAQYKVKAVLEALDMQLEHSKSEALPLPPGLTIEHVLPQLWEKHWPLPDDVAIDPGKVPAARSERWCLLHSLGNLTLITGSLNPSLSNGPWVEKRPELQKYSKLNLNRYFHDDAVAKTWDEHAIIKRGHFLLDAMKKVWPDVARATEVEAEQV</sequence>
<dbReference type="InterPro" id="IPR011089">
    <property type="entry name" value="GmrSD_C"/>
</dbReference>
<organism evidence="3 4">
    <name type="scientific">Dyella japonica A8</name>
    <dbReference type="NCBI Taxonomy" id="1217721"/>
    <lineage>
        <taxon>Bacteria</taxon>
        <taxon>Pseudomonadati</taxon>
        <taxon>Pseudomonadota</taxon>
        <taxon>Gammaproteobacteria</taxon>
        <taxon>Lysobacterales</taxon>
        <taxon>Rhodanobacteraceae</taxon>
        <taxon>Dyella</taxon>
    </lineage>
</organism>
<dbReference type="PANTHER" id="PTHR35149">
    <property type="entry name" value="SLL5132 PROTEIN"/>
    <property type="match status" value="1"/>
</dbReference>
<dbReference type="REBASE" id="80939">
    <property type="entry name" value="DjaA8GmrSDP"/>
</dbReference>
<dbReference type="PATRIC" id="fig|1217721.7.peg.1773"/>
<evidence type="ECO:0000259" key="1">
    <source>
        <dbReference type="Pfam" id="PF03235"/>
    </source>
</evidence>
<dbReference type="Pfam" id="PF03235">
    <property type="entry name" value="GmrSD_N"/>
    <property type="match status" value="1"/>
</dbReference>
<proteinExistence type="predicted"/>
<dbReference type="AlphaFoldDB" id="A0A075K564"/>
<dbReference type="Proteomes" id="UP000027987">
    <property type="component" value="Chromosome"/>
</dbReference>
<dbReference type="RefSeq" id="WP_019467388.1">
    <property type="nucleotide sequence ID" value="NZ_ALOY01000183.1"/>
</dbReference>
<evidence type="ECO:0008006" key="5">
    <source>
        <dbReference type="Google" id="ProtNLM"/>
    </source>
</evidence>
<evidence type="ECO:0000313" key="3">
    <source>
        <dbReference type="EMBL" id="AIF47318.1"/>
    </source>
</evidence>
<feature type="domain" description="GmrSD restriction endonucleases C-terminal" evidence="2">
    <location>
        <begin position="465"/>
        <end position="612"/>
    </location>
</feature>
<dbReference type="EMBL" id="CP008884">
    <property type="protein sequence ID" value="AIF47318.1"/>
    <property type="molecule type" value="Genomic_DNA"/>
</dbReference>
<dbReference type="PANTHER" id="PTHR35149:SF1">
    <property type="entry name" value="DUF5655 DOMAIN-CONTAINING PROTEIN"/>
    <property type="match status" value="1"/>
</dbReference>
<evidence type="ECO:0000259" key="2">
    <source>
        <dbReference type="Pfam" id="PF07510"/>
    </source>
</evidence>